<name>A0A848PBH1_9RALS</name>
<dbReference type="EMBL" id="JABBZM010000044">
    <property type="protein sequence ID" value="NMV42014.1"/>
    <property type="molecule type" value="Genomic_DNA"/>
</dbReference>
<accession>A0A848PBH1</accession>
<organism evidence="1 2">
    <name type="scientific">Ralstonia insidiosa</name>
    <dbReference type="NCBI Taxonomy" id="190721"/>
    <lineage>
        <taxon>Bacteria</taxon>
        <taxon>Pseudomonadati</taxon>
        <taxon>Pseudomonadota</taxon>
        <taxon>Betaproteobacteria</taxon>
        <taxon>Burkholderiales</taxon>
        <taxon>Burkholderiaceae</taxon>
        <taxon>Ralstonia</taxon>
    </lineage>
</organism>
<comment type="caution">
    <text evidence="1">The sequence shown here is derived from an EMBL/GenBank/DDBJ whole genome shotgun (WGS) entry which is preliminary data.</text>
</comment>
<gene>
    <name evidence="1" type="ORF">HGR00_29275</name>
</gene>
<protein>
    <submittedName>
        <fullName evidence="1">Uncharacterized protein</fullName>
    </submittedName>
</protein>
<sequence>MTRDEPSHDHDHAGGSAELYFEHGFGQAISGLTVRVTAGSKSFSGATDAQGLLPTLHLHSPDTPAAYNHGNWVVSGKAPVRVSIEVKKGDGSWKNIGAFNLEDGQRKRVTVSANSTASPMPLALHGAA</sequence>
<evidence type="ECO:0000313" key="2">
    <source>
        <dbReference type="Proteomes" id="UP000575469"/>
    </source>
</evidence>
<dbReference type="RefSeq" id="WP_104656399.1">
    <property type="nucleotide sequence ID" value="NZ_JABBZM010000044.1"/>
</dbReference>
<proteinExistence type="predicted"/>
<dbReference type="Proteomes" id="UP000575469">
    <property type="component" value="Unassembled WGS sequence"/>
</dbReference>
<reference evidence="1 2" key="1">
    <citation type="submission" date="2020-04" db="EMBL/GenBank/DDBJ databases">
        <title>Ralstonia insidiosa genome sequencing and assembly.</title>
        <authorList>
            <person name="Martins R.C.R."/>
            <person name="Perdigao-Neto L.V."/>
            <person name="Levin A.S.S."/>
            <person name="Costa S.F."/>
        </authorList>
    </citation>
    <scope>NUCLEOTIDE SEQUENCE [LARGE SCALE GENOMIC DNA]</scope>
    <source>
        <strain evidence="1 2">5047</strain>
    </source>
</reference>
<evidence type="ECO:0000313" key="1">
    <source>
        <dbReference type="EMBL" id="NMV42014.1"/>
    </source>
</evidence>
<dbReference type="AlphaFoldDB" id="A0A848PBH1"/>